<feature type="transmembrane region" description="Helical" evidence="3">
    <location>
        <begin position="458"/>
        <end position="479"/>
    </location>
</feature>
<protein>
    <submittedName>
        <fullName evidence="6">Cytochrome c assembly protein</fullName>
    </submittedName>
    <submittedName>
        <fullName evidence="7">Putative cytochrome c-type biogenesis protein CcmF</fullName>
    </submittedName>
</protein>
<dbReference type="GO" id="GO:0017004">
    <property type="term" value="P:cytochrome complex assembly"/>
    <property type="evidence" value="ECO:0007669"/>
    <property type="project" value="UniProtKB-KW"/>
</dbReference>
<feature type="transmembrane region" description="Helical" evidence="3">
    <location>
        <begin position="676"/>
        <end position="695"/>
    </location>
</feature>
<dbReference type="EMBL" id="ACKP02000048">
    <property type="protein sequence ID" value="EEX76535.1"/>
    <property type="molecule type" value="Genomic_DNA"/>
</dbReference>
<evidence type="ECO:0000256" key="3">
    <source>
        <dbReference type="SAM" id="Phobius"/>
    </source>
</evidence>
<feature type="transmembrane region" description="Helical" evidence="3">
    <location>
        <begin position="338"/>
        <end position="357"/>
    </location>
</feature>
<feature type="transmembrane region" description="Helical" evidence="3">
    <location>
        <begin position="377"/>
        <end position="399"/>
    </location>
</feature>
<dbReference type="PANTHER" id="PTHR43653:SF1">
    <property type="entry name" value="CYTOCHROME C-TYPE BIOGENESIS PROTEIN CCMF"/>
    <property type="match status" value="1"/>
</dbReference>
<name>C9LX58_SELS3</name>
<dbReference type="OrthoDB" id="9761451at2"/>
<dbReference type="InterPro" id="IPR002541">
    <property type="entry name" value="Cyt_c_assembly"/>
</dbReference>
<dbReference type="GO" id="GO:0016020">
    <property type="term" value="C:membrane"/>
    <property type="evidence" value="ECO:0007669"/>
    <property type="project" value="InterPro"/>
</dbReference>
<reference evidence="6 9" key="2">
    <citation type="submission" date="2011-04" db="EMBL/GenBank/DDBJ databases">
        <title>The complete genome of Selenomonas sputigena DSM 20758.</title>
        <authorList>
            <consortium name="US DOE Joint Genome Institute (JGI-PGF)"/>
            <person name="Lucas S."/>
            <person name="Copeland A."/>
            <person name="Lapidus A."/>
            <person name="Bruce D."/>
            <person name="Goodwin L."/>
            <person name="Pitluck S."/>
            <person name="Peters L."/>
            <person name="Kyrpides N."/>
            <person name="Mavromatis K."/>
            <person name="Ivanova N."/>
            <person name="Ovchinnikova G."/>
            <person name="Teshima H."/>
            <person name="Detter J.C."/>
            <person name="Tapia R."/>
            <person name="Han C."/>
            <person name="Land M."/>
            <person name="Hauser L."/>
            <person name="Markowitz V."/>
            <person name="Cheng J.-F."/>
            <person name="Hugenholtz P."/>
            <person name="Woyke T."/>
            <person name="Wu D."/>
            <person name="Gronow S."/>
            <person name="Wellnitz S."/>
            <person name="Schneider S."/>
            <person name="Klenk H.-P."/>
            <person name="Eisen J.A."/>
        </authorList>
    </citation>
    <scope>NUCLEOTIDE SEQUENCE [LARGE SCALE GENOMIC DNA]</scope>
    <source>
        <strain evidence="6">ATCC 35185</strain>
        <strain evidence="9">ATCC 35185 / DSM 20758 / VPI D19B-28</strain>
    </source>
</reference>
<evidence type="ECO:0000313" key="7">
    <source>
        <dbReference type="EMBL" id="EEX76535.1"/>
    </source>
</evidence>
<dbReference type="eggNOG" id="COG1138">
    <property type="taxonomic scope" value="Bacteria"/>
</dbReference>
<dbReference type="Proteomes" id="UP000003505">
    <property type="component" value="Unassembled WGS sequence"/>
</dbReference>
<dbReference type="EMBL" id="CP002637">
    <property type="protein sequence ID" value="AEB99577.1"/>
    <property type="molecule type" value="Genomic_DNA"/>
</dbReference>
<feature type="transmembrane region" description="Helical" evidence="3">
    <location>
        <begin position="259"/>
        <end position="278"/>
    </location>
</feature>
<feature type="domain" description="Cytochrome c-type biogenesis protein CcmF C-terminal" evidence="5">
    <location>
        <begin position="309"/>
        <end position="481"/>
    </location>
</feature>
<evidence type="ECO:0000256" key="1">
    <source>
        <dbReference type="ARBA" id="ARBA00009186"/>
    </source>
</evidence>
<dbReference type="AlphaFoldDB" id="C9LX58"/>
<feature type="transmembrane region" description="Helical" evidence="3">
    <location>
        <begin position="87"/>
        <end position="107"/>
    </location>
</feature>
<keyword evidence="3" id="KW-1133">Transmembrane helix</keyword>
<evidence type="ECO:0000256" key="2">
    <source>
        <dbReference type="ARBA" id="ARBA00022748"/>
    </source>
</evidence>
<dbReference type="RefSeq" id="WP_006193385.1">
    <property type="nucleotide sequence ID" value="NC_015437.1"/>
</dbReference>
<proteinExistence type="inferred from homology"/>
<keyword evidence="9" id="KW-1185">Reference proteome</keyword>
<reference evidence="7 8" key="1">
    <citation type="submission" date="2009-09" db="EMBL/GenBank/DDBJ databases">
        <authorList>
            <person name="Weinstock G."/>
            <person name="Sodergren E."/>
            <person name="Clifton S."/>
            <person name="Fulton L."/>
            <person name="Fulton B."/>
            <person name="Courtney L."/>
            <person name="Fronick C."/>
            <person name="Harrison M."/>
            <person name="Strong C."/>
            <person name="Farmer C."/>
            <person name="Delahaunty K."/>
            <person name="Markovic C."/>
            <person name="Hall O."/>
            <person name="Minx P."/>
            <person name="Tomlinson C."/>
            <person name="Mitreva M."/>
            <person name="Nelson J."/>
            <person name="Hou S."/>
            <person name="Wollam A."/>
            <person name="Pepin K.H."/>
            <person name="Johnson M."/>
            <person name="Bhonagiri V."/>
            <person name="Nash W.E."/>
            <person name="Warren W."/>
            <person name="Chinwalla A."/>
            <person name="Mardis E.R."/>
            <person name="Wilson R.K."/>
        </authorList>
    </citation>
    <scope>NUCLEOTIDE SEQUENCE [LARGE SCALE GENOMIC DNA]</scope>
    <source>
        <strain evidence="7">ATCC 35185</strain>
        <strain evidence="8">ATCC 35185 / DSM 20758 / VPI D19B-28</strain>
    </source>
</reference>
<feature type="transmembrane region" description="Helical" evidence="3">
    <location>
        <begin position="434"/>
        <end position="451"/>
    </location>
</feature>
<evidence type="ECO:0000259" key="4">
    <source>
        <dbReference type="Pfam" id="PF01578"/>
    </source>
</evidence>
<dbReference type="InterPro" id="IPR032523">
    <property type="entry name" value="CcmF_C"/>
</dbReference>
<feature type="transmembrane region" description="Helical" evidence="3">
    <location>
        <begin position="29"/>
        <end position="50"/>
    </location>
</feature>
<evidence type="ECO:0000259" key="5">
    <source>
        <dbReference type="Pfam" id="PF16327"/>
    </source>
</evidence>
<dbReference type="Proteomes" id="UP000011124">
    <property type="component" value="Chromosome"/>
</dbReference>
<sequence>MTAGTAFLVLSLIFAMAAAFSWMRGKAAAGKALALASFFAAVLASAWLFWLILHDRFDIDYVWSYSSLDLPLVYKISAFWAGQQGSFLLWLFFHAAAGAALALRARLGNAGQAVFFFLQALLAALVLFYSPFAVTEGYAPADGAGMNPLLQDPWMAIHPPLVFFGYALLAVPYAASLGALLSEKADSTAWLALARSWALVAWALLGAGIFVGAFWAYKVLGWGGWWGWDPVENSSLVPWLAAGVLVHLLSAARVRPTNLALAHLSAIFSYALALYGTFLARSGLLGDFSVHSFSGTGVGLWLVAVDAIVALAGLSLLVWRAGKFPKGSPYPAHRSREFFLLLGCLALTFLAIIVFIGMSMPLLTGLGGDSAAVDTGFYVKTSLPLAICMLLAMAAASLLHYGEGQVSLPKALIGAIFVGAAAAGLAGVREVSSLVLAGAAAVAAFASVLAWRGGALRLAAAVAHAGAALALFTMALAAAGTSTTLEFVPDEPQSFGRNSILYEGMELSESRREKEYVFRVDGEEVRALTKLSASGEDAAREPAIAHGAAGDIYIAPSPAAVGHEIVLQRGRAILEGDVAYRLEHVMEEEEPDDEGRRLFLADIAVTDGETVDLAEVSLTAAGMKATTESFAVLDGKRRLRLLGISEDRKSIMLQILPAIEEEARLPLTASVSEKPLLWLLWLGAAFTFFGTSCALRRRC</sequence>
<feature type="transmembrane region" description="Helical" evidence="3">
    <location>
        <begin position="236"/>
        <end position="252"/>
    </location>
</feature>
<dbReference type="GO" id="GO:0020037">
    <property type="term" value="F:heme binding"/>
    <property type="evidence" value="ECO:0007669"/>
    <property type="project" value="InterPro"/>
</dbReference>
<dbReference type="PANTHER" id="PTHR43653">
    <property type="entry name" value="CYTOCHROME C ASSEMBLY PROTEIN-RELATED"/>
    <property type="match status" value="1"/>
</dbReference>
<evidence type="ECO:0000313" key="8">
    <source>
        <dbReference type="Proteomes" id="UP000003505"/>
    </source>
</evidence>
<accession>C9LX58</accession>
<gene>
    <name evidence="6" type="ordered locus">Selsp_0606</name>
    <name evidence="7" type="ORF">SELSPUOL_02061</name>
</gene>
<feature type="transmembrane region" description="Helical" evidence="3">
    <location>
        <begin position="411"/>
        <end position="428"/>
    </location>
</feature>
<dbReference type="HOGENOM" id="CLU_015041_3_0_9"/>
<comment type="similarity">
    <text evidence="1">Belongs to the CcmF/CycK/Ccl1/NrfE/CcsA family.</text>
</comment>
<dbReference type="InterPro" id="IPR003567">
    <property type="entry name" value="Cyt_c_biogenesis"/>
</dbReference>
<evidence type="ECO:0000313" key="6">
    <source>
        <dbReference type="EMBL" id="AEB99577.1"/>
    </source>
</evidence>
<feature type="transmembrane region" description="Helical" evidence="3">
    <location>
        <begin position="114"/>
        <end position="134"/>
    </location>
</feature>
<dbReference type="Pfam" id="PF01578">
    <property type="entry name" value="Cytochrom_C_asm"/>
    <property type="match status" value="1"/>
</dbReference>
<dbReference type="GO" id="GO:0015232">
    <property type="term" value="F:heme transmembrane transporter activity"/>
    <property type="evidence" value="ECO:0007669"/>
    <property type="project" value="InterPro"/>
</dbReference>
<dbReference type="PRINTS" id="PR01410">
    <property type="entry name" value="CCBIOGENESIS"/>
</dbReference>
<organism evidence="7 8">
    <name type="scientific">Selenomonas sputigena (strain ATCC 35185 / DSM 20758 / CCUG 44933 / VPI D19B-28)</name>
    <dbReference type="NCBI Taxonomy" id="546271"/>
    <lineage>
        <taxon>Bacteria</taxon>
        <taxon>Bacillati</taxon>
        <taxon>Bacillota</taxon>
        <taxon>Negativicutes</taxon>
        <taxon>Selenomonadales</taxon>
        <taxon>Selenomonadaceae</taxon>
        <taxon>Selenomonas</taxon>
    </lineage>
</organism>
<keyword evidence="3" id="KW-0812">Transmembrane</keyword>
<feature type="domain" description="Cytochrome c assembly protein" evidence="4">
    <location>
        <begin position="85"/>
        <end position="284"/>
    </location>
</feature>
<dbReference type="STRING" id="546271.Selsp_0606"/>
<feature type="transmembrane region" description="Helical" evidence="3">
    <location>
        <begin position="298"/>
        <end position="318"/>
    </location>
</feature>
<dbReference type="KEGG" id="ssg:Selsp_0606"/>
<keyword evidence="2" id="KW-0201">Cytochrome c-type biogenesis</keyword>
<feature type="transmembrane region" description="Helical" evidence="3">
    <location>
        <begin position="154"/>
        <end position="175"/>
    </location>
</feature>
<keyword evidence="3" id="KW-0472">Membrane</keyword>
<dbReference type="Pfam" id="PF16327">
    <property type="entry name" value="CcmF_C"/>
    <property type="match status" value="1"/>
</dbReference>
<feature type="transmembrane region" description="Helical" evidence="3">
    <location>
        <begin position="196"/>
        <end position="216"/>
    </location>
</feature>
<evidence type="ECO:0000313" key="9">
    <source>
        <dbReference type="Proteomes" id="UP000011124"/>
    </source>
</evidence>